<name>A0ABU3CGL3_9FLAO</name>
<proteinExistence type="predicted"/>
<gene>
    <name evidence="2" type="ORF">RM545_01860</name>
</gene>
<reference evidence="2 3" key="1">
    <citation type="submission" date="2023-09" db="EMBL/GenBank/DDBJ databases">
        <authorList>
            <person name="Rey-Velasco X."/>
        </authorList>
    </citation>
    <scope>NUCLEOTIDE SEQUENCE [LARGE SCALE GENOMIC DNA]</scope>
    <source>
        <strain evidence="2 3">F260</strain>
    </source>
</reference>
<accession>A0ABU3CGL3</accession>
<keyword evidence="3" id="KW-1185">Reference proteome</keyword>
<dbReference type="Gene3D" id="1.20.120.450">
    <property type="entry name" value="dinb family like domain"/>
    <property type="match status" value="1"/>
</dbReference>
<feature type="domain" description="DinB-like" evidence="1">
    <location>
        <begin position="31"/>
        <end position="160"/>
    </location>
</feature>
<organism evidence="2 3">
    <name type="scientific">Autumnicola lenta</name>
    <dbReference type="NCBI Taxonomy" id="3075593"/>
    <lineage>
        <taxon>Bacteria</taxon>
        <taxon>Pseudomonadati</taxon>
        <taxon>Bacteroidota</taxon>
        <taxon>Flavobacteriia</taxon>
        <taxon>Flavobacteriales</taxon>
        <taxon>Flavobacteriaceae</taxon>
        <taxon>Autumnicola</taxon>
    </lineage>
</organism>
<comment type="caution">
    <text evidence="2">The sequence shown here is derived from an EMBL/GenBank/DDBJ whole genome shotgun (WGS) entry which is preliminary data.</text>
</comment>
<evidence type="ECO:0000313" key="2">
    <source>
        <dbReference type="EMBL" id="MDT0645421.1"/>
    </source>
</evidence>
<sequence length="170" mass="18890">MDASKKPEVWLRGPVPGIPALLQPAAHALLQSKEEVFKYTEDFSEDLLWEKPAGRASVGFHLQHITGVLDRMLTYAEGKLLSEDQFEFLGSEGEPNENRNLANLTTDFANKVDEALEVLKATPETILPEKRTVGRKKLPSTVLGLYFHAAEHSQRHVGQMLVTISVLKTG</sequence>
<evidence type="ECO:0000313" key="3">
    <source>
        <dbReference type="Proteomes" id="UP001245285"/>
    </source>
</evidence>
<dbReference type="SUPFAM" id="SSF109854">
    <property type="entry name" value="DinB/YfiT-like putative metalloenzymes"/>
    <property type="match status" value="1"/>
</dbReference>
<dbReference type="RefSeq" id="WP_311493574.1">
    <property type="nucleotide sequence ID" value="NZ_JAVRHO010000002.1"/>
</dbReference>
<dbReference type="InterPro" id="IPR034660">
    <property type="entry name" value="DinB/YfiT-like"/>
</dbReference>
<protein>
    <submittedName>
        <fullName evidence="2">DinB family protein</fullName>
    </submittedName>
</protein>
<dbReference type="InterPro" id="IPR024775">
    <property type="entry name" value="DinB-like"/>
</dbReference>
<dbReference type="Pfam" id="PF12867">
    <property type="entry name" value="DinB_2"/>
    <property type="match status" value="1"/>
</dbReference>
<dbReference type="Proteomes" id="UP001245285">
    <property type="component" value="Unassembled WGS sequence"/>
</dbReference>
<dbReference type="EMBL" id="JAVRHO010000002">
    <property type="protein sequence ID" value="MDT0645421.1"/>
    <property type="molecule type" value="Genomic_DNA"/>
</dbReference>
<evidence type="ECO:0000259" key="1">
    <source>
        <dbReference type="Pfam" id="PF12867"/>
    </source>
</evidence>